<dbReference type="AlphaFoldDB" id="A0A7E4W0X8"/>
<evidence type="ECO:0000313" key="3">
    <source>
        <dbReference type="WBParaSite" id="Pan_g5922.t1"/>
    </source>
</evidence>
<keyword evidence="1" id="KW-0732">Signal</keyword>
<protein>
    <submittedName>
        <fullName evidence="3">Uncharacterized protein</fullName>
    </submittedName>
</protein>
<reference evidence="3" key="2">
    <citation type="submission" date="2020-10" db="UniProtKB">
        <authorList>
            <consortium name="WormBaseParasite"/>
        </authorList>
    </citation>
    <scope>IDENTIFICATION</scope>
</reference>
<name>A0A7E4W0X8_PANRE</name>
<proteinExistence type="predicted"/>
<organism evidence="2 3">
    <name type="scientific">Panagrellus redivivus</name>
    <name type="common">Microworm</name>
    <dbReference type="NCBI Taxonomy" id="6233"/>
    <lineage>
        <taxon>Eukaryota</taxon>
        <taxon>Metazoa</taxon>
        <taxon>Ecdysozoa</taxon>
        <taxon>Nematoda</taxon>
        <taxon>Chromadorea</taxon>
        <taxon>Rhabditida</taxon>
        <taxon>Tylenchina</taxon>
        <taxon>Panagrolaimomorpha</taxon>
        <taxon>Panagrolaimoidea</taxon>
        <taxon>Panagrolaimidae</taxon>
        <taxon>Panagrellus</taxon>
    </lineage>
</organism>
<evidence type="ECO:0000256" key="1">
    <source>
        <dbReference type="SAM" id="SignalP"/>
    </source>
</evidence>
<feature type="chain" id="PRO_5029008628" evidence="1">
    <location>
        <begin position="27"/>
        <end position="138"/>
    </location>
</feature>
<keyword evidence="2" id="KW-1185">Reference proteome</keyword>
<dbReference type="Proteomes" id="UP000492821">
    <property type="component" value="Unassembled WGS sequence"/>
</dbReference>
<sequence length="138" mass="15726">MTTAKCVFSSLLFLLITLVIVVPTVCDRSMADKLVFTKKANDSCFFTLTIADYNKPYNETEQNYIRGPDRYVPLLEGVRDWHIEYRVFGYQSYNTIAAFIVAPGSLVVSATFSVERKSHECDECKVVHDPITKLKEDN</sequence>
<reference evidence="2" key="1">
    <citation type="journal article" date="2013" name="Genetics">
        <title>The draft genome and transcriptome of Panagrellus redivivus are shaped by the harsh demands of a free-living lifestyle.</title>
        <authorList>
            <person name="Srinivasan J."/>
            <person name="Dillman A.R."/>
            <person name="Macchietto M.G."/>
            <person name="Heikkinen L."/>
            <person name="Lakso M."/>
            <person name="Fracchia K.M."/>
            <person name="Antoshechkin I."/>
            <person name="Mortazavi A."/>
            <person name="Wong G."/>
            <person name="Sternberg P.W."/>
        </authorList>
    </citation>
    <scope>NUCLEOTIDE SEQUENCE [LARGE SCALE GENOMIC DNA]</scope>
    <source>
        <strain evidence="2">MT8872</strain>
    </source>
</reference>
<evidence type="ECO:0000313" key="2">
    <source>
        <dbReference type="Proteomes" id="UP000492821"/>
    </source>
</evidence>
<feature type="signal peptide" evidence="1">
    <location>
        <begin position="1"/>
        <end position="26"/>
    </location>
</feature>
<dbReference type="WBParaSite" id="Pan_g5922.t1">
    <property type="protein sequence ID" value="Pan_g5922.t1"/>
    <property type="gene ID" value="Pan_g5922"/>
</dbReference>
<accession>A0A7E4W0X8</accession>